<gene>
    <name evidence="2" type="ORF">EII41_07010</name>
</gene>
<dbReference type="AlphaFoldDB" id="A0A3P1YW10"/>
<evidence type="ECO:0000313" key="2">
    <source>
        <dbReference type="EMBL" id="RRD75254.1"/>
    </source>
</evidence>
<reference evidence="2 3" key="1">
    <citation type="submission" date="2018-11" db="EMBL/GenBank/DDBJ databases">
        <title>Genomes From Bacteria Associated with the Canine Oral Cavity: a Test Case for Automated Genome-Based Taxonomic Assignment.</title>
        <authorList>
            <person name="Coil D.A."/>
            <person name="Jospin G."/>
            <person name="Darling A.E."/>
            <person name="Wallis C."/>
            <person name="Davis I.J."/>
            <person name="Harris S."/>
            <person name="Eisen J.A."/>
            <person name="Holcombe L.J."/>
            <person name="O'Flynn C."/>
        </authorList>
    </citation>
    <scope>NUCLEOTIDE SEQUENCE [LARGE SCALE GENOMIC DNA]</scope>
    <source>
        <strain evidence="2 3">OH1426_COT-023</strain>
    </source>
</reference>
<proteinExistence type="predicted"/>
<organism evidence="2 3">
    <name type="scientific">Tannerella forsythia</name>
    <name type="common">Bacteroides forsythus</name>
    <dbReference type="NCBI Taxonomy" id="28112"/>
    <lineage>
        <taxon>Bacteria</taxon>
        <taxon>Pseudomonadati</taxon>
        <taxon>Bacteroidota</taxon>
        <taxon>Bacteroidia</taxon>
        <taxon>Bacteroidales</taxon>
        <taxon>Tannerellaceae</taxon>
        <taxon>Tannerella</taxon>
    </lineage>
</organism>
<evidence type="ECO:0000256" key="1">
    <source>
        <dbReference type="SAM" id="Coils"/>
    </source>
</evidence>
<protein>
    <recommendedName>
        <fullName evidence="4">Phage tail tape measure protein</fullName>
    </recommendedName>
</protein>
<feature type="coiled-coil region" evidence="1">
    <location>
        <begin position="427"/>
        <end position="454"/>
    </location>
</feature>
<sequence length="756" mass="81977">MSGKTVIYQIKLKNVSGDATGKLKKQLEGLGATVEVVSKQVEDLNTRFLNFNQFVSSIQHISDAITQVSSTMNTLTGFYASQVEVENKLQTVMRNTMNATDEEVQAIKELCAAQQELGVIGDEVQLAGAQELATYMSKKESLAELIPVMNDIIAQQYGFNATQESAVNIATMMGKVFAGQVSALSRYGYTFDEVQEKILKFGTEEQKAATLAEVVRQSVGNVNAELAKTDAGRMVQLNNTIGDMKEQIGQMLMPFQAVITQAAELGVAASGLIQLTKAIQTVGVATKVWTAAQWLLNAALEANPIGLLITALAAIVAGLIYAYNHSESFRRVVDEAWAAVKVLAEVLWKILGKAIEWLIKSFKDVVAWLKEFAKWFSNTKLAGGIMKFHNLIKENVLKVFDKIVAGVRKVAEWLGKVFDIQIGGGAMDAYEEALDLTNQLIQKTKEAAKEKENLFGGGFSGGGDGKDKKKQEEEVFNPDTIGYFQQKISELQKQQRAADTEHAIELQRQINLLQKQLKLKELYINMVASDVGKEPLKASPLPAKNKFAGKTGPVNLPVRFDKNTLKRSAKELKDRFKKIIPKEAYFKGAAEGIEGVADVMGRLSRVVGEAAGAWLEWGQSLLQAISAAIPKIAALTMAEEERGNANMYSAGTGAASAVSSIPFVGPILAIAAVASVLAAIASIPRYAEGGIAYGKTIGMFGEYANASTNPEVVAPLSKLRDLIEPSGGVGQVVFRISGRDLEGVLNKRSQVNRRTR</sequence>
<keyword evidence="1" id="KW-0175">Coiled coil</keyword>
<accession>A0A3P1YW10</accession>
<dbReference type="EMBL" id="RQYN01000021">
    <property type="protein sequence ID" value="RRD75254.1"/>
    <property type="molecule type" value="Genomic_DNA"/>
</dbReference>
<dbReference type="RefSeq" id="WP_124790003.1">
    <property type="nucleotide sequence ID" value="NZ_RQYN01000021.1"/>
</dbReference>
<dbReference type="Proteomes" id="UP000279860">
    <property type="component" value="Unassembled WGS sequence"/>
</dbReference>
<comment type="caution">
    <text evidence="2">The sequence shown here is derived from an EMBL/GenBank/DDBJ whole genome shotgun (WGS) entry which is preliminary data.</text>
</comment>
<name>A0A3P1YW10_TANFO</name>
<evidence type="ECO:0000313" key="3">
    <source>
        <dbReference type="Proteomes" id="UP000279860"/>
    </source>
</evidence>
<evidence type="ECO:0008006" key="4">
    <source>
        <dbReference type="Google" id="ProtNLM"/>
    </source>
</evidence>